<keyword evidence="4" id="KW-1185">Reference proteome</keyword>
<gene>
    <name evidence="3" type="ORF">OC842_003343</name>
</gene>
<evidence type="ECO:0000256" key="2">
    <source>
        <dbReference type="SAM" id="Phobius"/>
    </source>
</evidence>
<feature type="region of interest" description="Disordered" evidence="1">
    <location>
        <begin position="109"/>
        <end position="134"/>
    </location>
</feature>
<dbReference type="AlphaFoldDB" id="A0AAN6JRA8"/>
<dbReference type="Proteomes" id="UP001176521">
    <property type="component" value="Unassembled WGS sequence"/>
</dbReference>
<dbReference type="EMBL" id="JAPDMQ010000164">
    <property type="protein sequence ID" value="KAK0532262.1"/>
    <property type="molecule type" value="Genomic_DNA"/>
</dbReference>
<reference evidence="3" key="1">
    <citation type="journal article" date="2023" name="PhytoFront">
        <title>Draft Genome Resources of Seven Strains of Tilletia horrida, Causal Agent of Kernel Smut of Rice.</title>
        <authorList>
            <person name="Khanal S."/>
            <person name="Antony Babu S."/>
            <person name="Zhou X.G."/>
        </authorList>
    </citation>
    <scope>NUCLEOTIDE SEQUENCE</scope>
    <source>
        <strain evidence="3">TX3</strain>
    </source>
</reference>
<sequence>MSASAGSRLPYIAGAVVVAGAGYYLYTNSGDIGAAERAAKADAHRLQARVTGDAKSVEAQGKATFESALADAKSATRDLQGKLGSLSARVESESESAYNAAKAKASDLANKASTEADKAASSAKSGWSSWFGGK</sequence>
<keyword evidence="2" id="KW-0472">Membrane</keyword>
<evidence type="ECO:0008006" key="5">
    <source>
        <dbReference type="Google" id="ProtNLM"/>
    </source>
</evidence>
<organism evidence="3 4">
    <name type="scientific">Tilletia horrida</name>
    <dbReference type="NCBI Taxonomy" id="155126"/>
    <lineage>
        <taxon>Eukaryota</taxon>
        <taxon>Fungi</taxon>
        <taxon>Dikarya</taxon>
        <taxon>Basidiomycota</taxon>
        <taxon>Ustilaginomycotina</taxon>
        <taxon>Exobasidiomycetes</taxon>
        <taxon>Tilletiales</taxon>
        <taxon>Tilletiaceae</taxon>
        <taxon>Tilletia</taxon>
    </lineage>
</organism>
<comment type="caution">
    <text evidence="3">The sequence shown here is derived from an EMBL/GenBank/DDBJ whole genome shotgun (WGS) entry which is preliminary data.</text>
</comment>
<keyword evidence="2" id="KW-1133">Transmembrane helix</keyword>
<accession>A0AAN6JRA8</accession>
<evidence type="ECO:0000313" key="3">
    <source>
        <dbReference type="EMBL" id="KAK0532262.1"/>
    </source>
</evidence>
<name>A0AAN6JRA8_9BASI</name>
<evidence type="ECO:0000256" key="1">
    <source>
        <dbReference type="SAM" id="MobiDB-lite"/>
    </source>
</evidence>
<keyword evidence="2" id="KW-0812">Transmembrane</keyword>
<protein>
    <recommendedName>
        <fullName evidence="5">Calcofluor white hypersensitive protein</fullName>
    </recommendedName>
</protein>
<proteinExistence type="predicted"/>
<evidence type="ECO:0000313" key="4">
    <source>
        <dbReference type="Proteomes" id="UP001176521"/>
    </source>
</evidence>
<feature type="compositionally biased region" description="Low complexity" evidence="1">
    <location>
        <begin position="119"/>
        <end position="134"/>
    </location>
</feature>
<feature type="transmembrane region" description="Helical" evidence="2">
    <location>
        <begin position="9"/>
        <end position="26"/>
    </location>
</feature>